<evidence type="ECO:0000313" key="2">
    <source>
        <dbReference type="Proteomes" id="UP000485058"/>
    </source>
</evidence>
<dbReference type="Proteomes" id="UP000485058">
    <property type="component" value="Unassembled WGS sequence"/>
</dbReference>
<dbReference type="PANTHER" id="PTHR20938">
    <property type="entry name" value="INTEGRATOR COMPLEX SUBUNIT 4"/>
    <property type="match status" value="1"/>
</dbReference>
<accession>A0A699ZV95</accession>
<dbReference type="SUPFAM" id="SSF48371">
    <property type="entry name" value="ARM repeat"/>
    <property type="match status" value="1"/>
</dbReference>
<dbReference type="PANTHER" id="PTHR20938:SF0">
    <property type="entry name" value="INTEGRATOR COMPLEX SUBUNIT 4"/>
    <property type="match status" value="1"/>
</dbReference>
<evidence type="ECO:0000313" key="1">
    <source>
        <dbReference type="EMBL" id="GFH26573.1"/>
    </source>
</evidence>
<organism evidence="1 2">
    <name type="scientific">Haematococcus lacustris</name>
    <name type="common">Green alga</name>
    <name type="synonym">Haematococcus pluvialis</name>
    <dbReference type="NCBI Taxonomy" id="44745"/>
    <lineage>
        <taxon>Eukaryota</taxon>
        <taxon>Viridiplantae</taxon>
        <taxon>Chlorophyta</taxon>
        <taxon>core chlorophytes</taxon>
        <taxon>Chlorophyceae</taxon>
        <taxon>CS clade</taxon>
        <taxon>Chlamydomonadales</taxon>
        <taxon>Haematococcaceae</taxon>
        <taxon>Haematococcus</taxon>
    </lineage>
</organism>
<dbReference type="InterPro" id="IPR016024">
    <property type="entry name" value="ARM-type_fold"/>
</dbReference>
<comment type="caution">
    <text evidence="1">The sequence shown here is derived from an EMBL/GenBank/DDBJ whole genome shotgun (WGS) entry which is preliminary data.</text>
</comment>
<keyword evidence="2" id="KW-1185">Reference proteome</keyword>
<dbReference type="EMBL" id="BLLF01003170">
    <property type="protein sequence ID" value="GFH26573.1"/>
    <property type="molecule type" value="Genomic_DNA"/>
</dbReference>
<protein>
    <submittedName>
        <fullName evidence="1">Uncharacterized protein</fullName>
    </submittedName>
</protein>
<gene>
    <name evidence="1" type="ORF">HaLaN_24747</name>
</gene>
<reference evidence="1 2" key="1">
    <citation type="submission" date="2020-02" db="EMBL/GenBank/DDBJ databases">
        <title>Draft genome sequence of Haematococcus lacustris strain NIES-144.</title>
        <authorList>
            <person name="Morimoto D."/>
            <person name="Nakagawa S."/>
            <person name="Yoshida T."/>
            <person name="Sawayama S."/>
        </authorList>
    </citation>
    <scope>NUCLEOTIDE SEQUENCE [LARGE SCALE GENOMIC DNA]</scope>
    <source>
        <strain evidence="1 2">NIES-144</strain>
    </source>
</reference>
<dbReference type="AlphaFoldDB" id="A0A699ZV95"/>
<name>A0A699ZV95_HAELA</name>
<sequence length="216" mass="22463">MGQQHRRCAFSQLAQLIAARPCTVDCRKAFLLVHGGLRDTSSMLDAPLITAVLALATSLAALDSAAQPAICILSSGDEVQSSTWQAAFPAAAGSVGSSAATSAAESLHRGLAAWAGHWHPAVRRQALLGSAYSAAVTALADPQEPVRLAALGLVAVLASAHPELQLGGSRWLQFGVPLPLLDDAFQRLAAAASDGERAVRVRALQLLADKAERYRA</sequence>
<proteinExistence type="predicted"/>